<sequence>MQDTIYKELEKRCLEYGIKEADCFTALKIAADLNVSRNTVSQYLNELVKQGKVIKINTRPVYFYTKKEVEQVFQKTIDTVIFDSLDEFFSLGEKDTKNFAKLIGSNDSLRSVVEQCKAAISYPDHGLPLLIHGPTGTGKSMIASLLYEFAVDQGIIEKDKPFVSVNCSEYANNPELLTSNLFGHVKGAFTDAKEDNLGLIAVADGGLLFLDEVHCLPAECQEKLFFFMDKGMYHQLGDNENWLYSHCRIVFATTEDPQDVLLKTLLRRIPIMVNVPSLKDRPLIEKQQLLYSVFNEEAIRLQKNIEISNLVYQVFMDFHFSGNVGGMKNAIKAACASAFLNDQSSKDTLGIYVRDLPDYILETFPSIQLKGGDDTRDIMIPLSKLKGSFGNSNMLVQLYHRLLVRFEKNQQENIPFAMLVSDLKSIVQNYTDYLLYKNRYRKKVSENYLLKILDKIYSIVINKYSITISNNEINIYANMINEYAKNVIDAKMWVSSNTTEIDKVLELLENHAPREFVIAREIVDNVELNLDVELDNLMLSILTISLISLEKMESSATVAVILCHGYSTASSIANACNRLLDAYVFDGIDMELTVTTEKIVKQLNEYLKRKTGFKELILLVDMGSLEDIYKQMKPITDCNISIINNVNTKLALQVGEDLVKGKSTIMMLQEIEDTFTISTKYIEAKERQKVILTICATGFGAAKKISELLYDSIPKKVPVTIIPYDYQSLIENGINDPVFLKYDVVMIVGTLDPRVDTLPFIPVENLVMNNDIDTLNNLISEYTSVEEMKAFQSKLMKNFTLLNIVNHLTILNAEKLIDDVEDVVVDIEKRLNSELSMITKAGLYVHLSCLIERLILRNEVSYIEHQEEKLKKYSKFVEVCQEALSVVESRYSVEVPEAEILLIQNYFKTDLD</sequence>
<dbReference type="InterPro" id="IPR036634">
    <property type="entry name" value="PRD_sf"/>
</dbReference>
<dbReference type="PANTHER" id="PTHR32071">
    <property type="entry name" value="TRANSCRIPTIONAL REGULATORY PROTEIN"/>
    <property type="match status" value="1"/>
</dbReference>
<evidence type="ECO:0000313" key="9">
    <source>
        <dbReference type="Proteomes" id="UP001230220"/>
    </source>
</evidence>
<dbReference type="InterPro" id="IPR036388">
    <property type="entry name" value="WH-like_DNA-bd_sf"/>
</dbReference>
<protein>
    <submittedName>
        <fullName evidence="8">Sigma-54 dependent transcriptional regulator of gfr operon</fullName>
    </submittedName>
</protein>
<gene>
    <name evidence="8" type="ORF">J2S15_002713</name>
</gene>
<dbReference type="Pfam" id="PF00874">
    <property type="entry name" value="PRD"/>
    <property type="match status" value="1"/>
</dbReference>
<dbReference type="InterPro" id="IPR027417">
    <property type="entry name" value="P-loop_NTPase"/>
</dbReference>
<dbReference type="SUPFAM" id="SSF52540">
    <property type="entry name" value="P-loop containing nucleoside triphosphate hydrolases"/>
    <property type="match status" value="1"/>
</dbReference>
<dbReference type="InterPro" id="IPR004701">
    <property type="entry name" value="PTS_EIIA_man-typ"/>
</dbReference>
<dbReference type="SUPFAM" id="SSF46785">
    <property type="entry name" value="Winged helix' DNA-binding domain"/>
    <property type="match status" value="1"/>
</dbReference>
<dbReference type="CDD" id="cd00009">
    <property type="entry name" value="AAA"/>
    <property type="match status" value="1"/>
</dbReference>
<keyword evidence="2" id="KW-0547">Nucleotide-binding</keyword>
<evidence type="ECO:0000259" key="6">
    <source>
        <dbReference type="PROSITE" id="PS51096"/>
    </source>
</evidence>
<reference evidence="8 9" key="1">
    <citation type="submission" date="2023-07" db="EMBL/GenBank/DDBJ databases">
        <title>Genomic Encyclopedia of Type Strains, Phase IV (KMG-IV): sequencing the most valuable type-strain genomes for metagenomic binning, comparative biology and taxonomic classification.</title>
        <authorList>
            <person name="Goeker M."/>
        </authorList>
    </citation>
    <scope>NUCLEOTIDE SEQUENCE [LARGE SCALE GENOMIC DNA]</scope>
    <source>
        <strain evidence="8 9">DSM 16784</strain>
    </source>
</reference>
<dbReference type="Gene3D" id="3.40.50.510">
    <property type="entry name" value="Phosphotransferase system, mannose-type IIA component"/>
    <property type="match status" value="1"/>
</dbReference>
<dbReference type="Gene3D" id="1.10.10.10">
    <property type="entry name" value="Winged helix-like DNA-binding domain superfamily/Winged helix DNA-binding domain"/>
    <property type="match status" value="1"/>
</dbReference>
<dbReference type="Pfam" id="PF00158">
    <property type="entry name" value="Sigma54_activat"/>
    <property type="match status" value="1"/>
</dbReference>
<dbReference type="InterPro" id="IPR002078">
    <property type="entry name" value="Sigma_54_int"/>
</dbReference>
<evidence type="ECO:0000256" key="1">
    <source>
        <dbReference type="ARBA" id="ARBA00022679"/>
    </source>
</evidence>
<evidence type="ECO:0000256" key="2">
    <source>
        <dbReference type="ARBA" id="ARBA00022741"/>
    </source>
</evidence>
<evidence type="ECO:0000256" key="4">
    <source>
        <dbReference type="ARBA" id="ARBA00023125"/>
    </source>
</evidence>
<keyword evidence="1" id="KW-0808">Transferase</keyword>
<dbReference type="PROSITE" id="PS50045">
    <property type="entry name" value="SIGMA54_INTERACT_4"/>
    <property type="match status" value="1"/>
</dbReference>
<accession>A0ABU0E505</accession>
<dbReference type="Gene3D" id="3.40.50.300">
    <property type="entry name" value="P-loop containing nucleotide triphosphate hydrolases"/>
    <property type="match status" value="1"/>
</dbReference>
<keyword evidence="4" id="KW-0238">DNA-binding</keyword>
<dbReference type="InterPro" id="IPR011608">
    <property type="entry name" value="PRD"/>
</dbReference>
<dbReference type="InterPro" id="IPR003593">
    <property type="entry name" value="AAA+_ATPase"/>
</dbReference>
<evidence type="ECO:0000259" key="5">
    <source>
        <dbReference type="PROSITE" id="PS50045"/>
    </source>
</evidence>
<organism evidence="8 9">
    <name type="scientific">Breznakia pachnodae</name>
    <dbReference type="NCBI Taxonomy" id="265178"/>
    <lineage>
        <taxon>Bacteria</taxon>
        <taxon>Bacillati</taxon>
        <taxon>Bacillota</taxon>
        <taxon>Erysipelotrichia</taxon>
        <taxon>Erysipelotrichales</taxon>
        <taxon>Erysipelotrichaceae</taxon>
        <taxon>Breznakia</taxon>
    </lineage>
</organism>
<dbReference type="InterPro" id="IPR036662">
    <property type="entry name" value="PTS_EIIA_man-typ_sf"/>
</dbReference>
<dbReference type="Gene3D" id="1.10.1790.10">
    <property type="entry name" value="PRD domain"/>
    <property type="match status" value="1"/>
</dbReference>
<feature type="domain" description="Sigma-54 factor interaction" evidence="5">
    <location>
        <begin position="102"/>
        <end position="336"/>
    </location>
</feature>
<dbReference type="SUPFAM" id="SSF63520">
    <property type="entry name" value="PTS-regulatory domain, PRD"/>
    <property type="match status" value="1"/>
</dbReference>
<dbReference type="PANTHER" id="PTHR32071:SF38">
    <property type="entry name" value="PSP OPERON TRANSCRIPTIONAL ACTIVATOR"/>
    <property type="match status" value="1"/>
</dbReference>
<feature type="domain" description="PTS EIIA type-4" evidence="6">
    <location>
        <begin position="556"/>
        <end position="690"/>
    </location>
</feature>
<keyword evidence="9" id="KW-1185">Reference proteome</keyword>
<proteinExistence type="predicted"/>
<dbReference type="Proteomes" id="UP001230220">
    <property type="component" value="Unassembled WGS sequence"/>
</dbReference>
<dbReference type="EMBL" id="JAUSUR010000005">
    <property type="protein sequence ID" value="MDQ0361960.1"/>
    <property type="molecule type" value="Genomic_DNA"/>
</dbReference>
<dbReference type="PROSITE" id="PS51096">
    <property type="entry name" value="PTS_EIIA_TYPE_4"/>
    <property type="match status" value="1"/>
</dbReference>
<dbReference type="InterPro" id="IPR036390">
    <property type="entry name" value="WH_DNA-bd_sf"/>
</dbReference>
<evidence type="ECO:0000259" key="7">
    <source>
        <dbReference type="PROSITE" id="PS51372"/>
    </source>
</evidence>
<dbReference type="SMART" id="SM00382">
    <property type="entry name" value="AAA"/>
    <property type="match status" value="1"/>
</dbReference>
<dbReference type="SUPFAM" id="SSF53062">
    <property type="entry name" value="PTS system fructose IIA component-like"/>
    <property type="match status" value="1"/>
</dbReference>
<keyword evidence="3" id="KW-0067">ATP-binding</keyword>
<dbReference type="PROSITE" id="PS51372">
    <property type="entry name" value="PRD_2"/>
    <property type="match status" value="1"/>
</dbReference>
<comment type="caution">
    <text evidence="8">The sequence shown here is derived from an EMBL/GenBank/DDBJ whole genome shotgun (WGS) entry which is preliminary data.</text>
</comment>
<evidence type="ECO:0000313" key="8">
    <source>
        <dbReference type="EMBL" id="MDQ0361960.1"/>
    </source>
</evidence>
<name>A0ABU0E505_9FIRM</name>
<feature type="domain" description="PRD" evidence="7">
    <location>
        <begin position="811"/>
        <end position="912"/>
    </location>
</feature>
<evidence type="ECO:0000256" key="3">
    <source>
        <dbReference type="ARBA" id="ARBA00022840"/>
    </source>
</evidence>
<dbReference type="RefSeq" id="WP_307409143.1">
    <property type="nucleotide sequence ID" value="NZ_JAUSUR010000005.1"/>
</dbReference>